<evidence type="ECO:0000313" key="5">
    <source>
        <dbReference type="Proteomes" id="UP000323594"/>
    </source>
</evidence>
<dbReference type="PROSITE" id="PS51257">
    <property type="entry name" value="PROKAR_LIPOPROTEIN"/>
    <property type="match status" value="1"/>
</dbReference>
<evidence type="ECO:0000313" key="4">
    <source>
        <dbReference type="Proteomes" id="UP000042527"/>
    </source>
</evidence>
<dbReference type="RefSeq" id="WP_002695852.1">
    <property type="nucleotide sequence ID" value="NZ_CDNC01000014.1"/>
</dbReference>
<gene>
    <name evidence="3" type="ORF">FUT82_16565</name>
    <name evidence="2" type="ORF">TPHV1_210003</name>
</gene>
<dbReference type="Proteomes" id="UP000042527">
    <property type="component" value="Unassembled WGS sequence"/>
</dbReference>
<keyword evidence="1" id="KW-0732">Signal</keyword>
<evidence type="ECO:0000313" key="3">
    <source>
        <dbReference type="EMBL" id="QEJ99442.1"/>
    </source>
</evidence>
<reference evidence="3 5" key="3">
    <citation type="submission" date="2019-08" db="EMBL/GenBank/DDBJ databases">
        <authorList>
            <person name="Kuhnert P."/>
        </authorList>
    </citation>
    <scope>NUCLEOTIDE SEQUENCE [LARGE SCALE GENOMIC DNA]</scope>
    <source>
        <strain evidence="3 5">B36.5</strain>
    </source>
</reference>
<dbReference type="InterPro" id="IPR025113">
    <property type="entry name" value="TRL-like"/>
</dbReference>
<keyword evidence="4" id="KW-1185">Reference proteome</keyword>
<protein>
    <recommendedName>
        <fullName evidence="6">Lipoprotein</fullName>
    </recommendedName>
</protein>
<reference evidence="4" key="1">
    <citation type="submission" date="2015-01" db="EMBL/GenBank/DDBJ databases">
        <authorList>
            <person name="Manzoor Shahid"/>
            <person name="Zubair Saima"/>
        </authorList>
    </citation>
    <scope>NUCLEOTIDE SEQUENCE [LARGE SCALE GENOMIC DNA]</scope>
    <source>
        <strain evidence="4">V1</strain>
    </source>
</reference>
<dbReference type="Pfam" id="PF13146">
    <property type="entry name" value="TRL"/>
    <property type="match status" value="1"/>
</dbReference>
<name>A0A0B7GXT4_TREPH</name>
<dbReference type="AlphaFoldDB" id="A0A0B7GXT4"/>
<dbReference type="OrthoDB" id="361848at2"/>
<accession>A0A0B7GXT4</accession>
<organism evidence="2 4">
    <name type="scientific">Treponema phagedenis</name>
    <dbReference type="NCBI Taxonomy" id="162"/>
    <lineage>
        <taxon>Bacteria</taxon>
        <taxon>Pseudomonadati</taxon>
        <taxon>Spirochaetota</taxon>
        <taxon>Spirochaetia</taxon>
        <taxon>Spirochaetales</taxon>
        <taxon>Treponemataceae</taxon>
        <taxon>Treponema</taxon>
    </lineage>
</organism>
<feature type="signal peptide" evidence="1">
    <location>
        <begin position="1"/>
        <end position="22"/>
    </location>
</feature>
<proteinExistence type="predicted"/>
<evidence type="ECO:0000256" key="1">
    <source>
        <dbReference type="SAM" id="SignalP"/>
    </source>
</evidence>
<sequence>MKKIFPILIVVGLILASCSTTAPIAGATGKVGPKTGEAKQKWLFGLPLKGEGGIQAAANNGGIKTVGTVDVRIDWPASPVIPYHVVTTVVTGE</sequence>
<evidence type="ECO:0000313" key="2">
    <source>
        <dbReference type="EMBL" id="CEM61770.1"/>
    </source>
</evidence>
<dbReference type="EMBL" id="CP042817">
    <property type="protein sequence ID" value="QEJ99442.1"/>
    <property type="molecule type" value="Genomic_DNA"/>
</dbReference>
<evidence type="ECO:0008006" key="6">
    <source>
        <dbReference type="Google" id="ProtNLM"/>
    </source>
</evidence>
<dbReference type="Proteomes" id="UP000323594">
    <property type="component" value="Chromosome"/>
</dbReference>
<dbReference type="GeneID" id="57754427"/>
<reference evidence="2" key="2">
    <citation type="submission" date="2015-01" db="EMBL/GenBank/DDBJ databases">
        <authorList>
            <person name="Xiang T."/>
            <person name="Song Y."/>
            <person name="Huang L."/>
            <person name="Wang B."/>
            <person name="Wu P."/>
        </authorList>
    </citation>
    <scope>NUCLEOTIDE SEQUENCE [LARGE SCALE GENOMIC DNA]</scope>
    <source>
        <strain evidence="2">V1</strain>
    </source>
</reference>
<feature type="chain" id="PRO_5030004831" description="Lipoprotein" evidence="1">
    <location>
        <begin position="23"/>
        <end position="93"/>
    </location>
</feature>
<dbReference type="EMBL" id="CDNC01000014">
    <property type="protein sequence ID" value="CEM61770.1"/>
    <property type="molecule type" value="Genomic_DNA"/>
</dbReference>